<dbReference type="InterPro" id="IPR050832">
    <property type="entry name" value="Bact_Acetyltransf"/>
</dbReference>
<accession>A0A810KWW0</accession>
<dbReference type="GO" id="GO:0016747">
    <property type="term" value="F:acyltransferase activity, transferring groups other than amino-acyl groups"/>
    <property type="evidence" value="ECO:0007669"/>
    <property type="project" value="InterPro"/>
</dbReference>
<dbReference type="Pfam" id="PF00583">
    <property type="entry name" value="Acetyltransf_1"/>
    <property type="match status" value="1"/>
</dbReference>
<evidence type="ECO:0000313" key="5">
    <source>
        <dbReference type="Proteomes" id="UP000680750"/>
    </source>
</evidence>
<feature type="domain" description="N-acetyltransferase" evidence="3">
    <location>
        <begin position="14"/>
        <end position="171"/>
    </location>
</feature>
<organism evidence="4 5">
    <name type="scientific">Actinocatenispora sera</name>
    <dbReference type="NCBI Taxonomy" id="390989"/>
    <lineage>
        <taxon>Bacteria</taxon>
        <taxon>Bacillati</taxon>
        <taxon>Actinomycetota</taxon>
        <taxon>Actinomycetes</taxon>
        <taxon>Micromonosporales</taxon>
        <taxon>Micromonosporaceae</taxon>
        <taxon>Actinocatenispora</taxon>
    </lineage>
</organism>
<proteinExistence type="predicted"/>
<dbReference type="EMBL" id="AP023354">
    <property type="protein sequence ID" value="BCJ26922.1"/>
    <property type="molecule type" value="Genomic_DNA"/>
</dbReference>
<dbReference type="InterPro" id="IPR016181">
    <property type="entry name" value="Acyl_CoA_acyltransferase"/>
</dbReference>
<dbReference type="AlphaFoldDB" id="A0A810KWW0"/>
<dbReference type="PROSITE" id="PS51186">
    <property type="entry name" value="GNAT"/>
    <property type="match status" value="1"/>
</dbReference>
<keyword evidence="2" id="KW-0012">Acyltransferase</keyword>
<dbReference type="PANTHER" id="PTHR43877:SF2">
    <property type="entry name" value="AMINOALKYLPHOSPHONATE N-ACETYLTRANSFERASE-RELATED"/>
    <property type="match status" value="1"/>
</dbReference>
<dbReference type="PANTHER" id="PTHR43877">
    <property type="entry name" value="AMINOALKYLPHOSPHONATE N-ACETYLTRANSFERASE-RELATED-RELATED"/>
    <property type="match status" value="1"/>
</dbReference>
<protein>
    <recommendedName>
        <fullName evidence="3">N-acetyltransferase domain-containing protein</fullName>
    </recommendedName>
</protein>
<dbReference type="RefSeq" id="WP_084131047.1">
    <property type="nucleotide sequence ID" value="NZ_AP023354.1"/>
</dbReference>
<dbReference type="Gene3D" id="3.40.630.30">
    <property type="match status" value="1"/>
</dbReference>
<evidence type="ECO:0000256" key="1">
    <source>
        <dbReference type="ARBA" id="ARBA00022679"/>
    </source>
</evidence>
<dbReference type="Proteomes" id="UP000680750">
    <property type="component" value="Chromosome"/>
</dbReference>
<name>A0A810KWW0_9ACTN</name>
<dbReference type="CDD" id="cd04301">
    <property type="entry name" value="NAT_SF"/>
    <property type="match status" value="1"/>
</dbReference>
<reference evidence="4" key="1">
    <citation type="submission" date="2020-08" db="EMBL/GenBank/DDBJ databases">
        <title>Whole genome shotgun sequence of Actinocatenispora sera NBRC 101916.</title>
        <authorList>
            <person name="Komaki H."/>
            <person name="Tamura T."/>
        </authorList>
    </citation>
    <scope>NUCLEOTIDE SEQUENCE</scope>
    <source>
        <strain evidence="4">NBRC 101916</strain>
    </source>
</reference>
<dbReference type="OrthoDB" id="3289409at2"/>
<evidence type="ECO:0000313" key="4">
    <source>
        <dbReference type="EMBL" id="BCJ26922.1"/>
    </source>
</evidence>
<dbReference type="InterPro" id="IPR000182">
    <property type="entry name" value="GNAT_dom"/>
</dbReference>
<keyword evidence="5" id="KW-1185">Reference proteome</keyword>
<dbReference type="KEGG" id="aser:Asera_10300"/>
<dbReference type="SUPFAM" id="SSF55729">
    <property type="entry name" value="Acyl-CoA N-acyltransferases (Nat)"/>
    <property type="match status" value="1"/>
</dbReference>
<evidence type="ECO:0000259" key="3">
    <source>
        <dbReference type="PROSITE" id="PS51186"/>
    </source>
</evidence>
<gene>
    <name evidence="4" type="ORF">Asera_10300</name>
</gene>
<sequence length="177" mass="19819">MAETATGTPINAQTTIRSFRPLDHRACRDLWAELTDDDRRRYDAPRQDDPGAGFEHFMARLELSGMWVADHAEAGVIGFTGLILHGRRGEVDPIVVAGPYRGAGVGRALLDRVAAEARRRRLSELSISPSTRNLDAIRSFHRAGYDVLAHLTLTLDLTESGRAWRDGIDLHDLRFRY</sequence>
<keyword evidence="1" id="KW-0808">Transferase</keyword>
<evidence type="ECO:0000256" key="2">
    <source>
        <dbReference type="ARBA" id="ARBA00023315"/>
    </source>
</evidence>